<dbReference type="EMBL" id="CP030760">
    <property type="protein sequence ID" value="AXA37946.1"/>
    <property type="molecule type" value="Genomic_DNA"/>
</dbReference>
<proteinExistence type="predicted"/>
<dbReference type="Proteomes" id="UP000251166">
    <property type="component" value="Chromosome"/>
</dbReference>
<gene>
    <name evidence="1" type="ORF">DLJ82_0329</name>
</gene>
<dbReference type="AlphaFoldDB" id="A0A2Z4YA25"/>
<sequence>MAHKIRDALKVNGRGDRFIDAFLEAYLTPAFGARSKSEIDLLVFTALIHADAVDPDAPIYDIARSFNLTTTRARTLVLNWQLRSTQLTENLNEKLVKALQKTRFSKDGSLLTFGVESPLLREEIEARLKRNGIFADASFQRDIVRMPVEAFVEFLDELLPAAVKEEVRARLVKDKQLPDKSFKALAKGVLGKLGEKVMGEIGKELAGDLVKGAGEVAGPAAERVSEFISGLLQGKAKQAVDFVQPGEFIA</sequence>
<protein>
    <submittedName>
        <fullName evidence="1">Uncharacterized protein</fullName>
    </submittedName>
</protein>
<name>A0A2Z4YA25_RHILE</name>
<evidence type="ECO:0000313" key="1">
    <source>
        <dbReference type="EMBL" id="AXA37946.1"/>
    </source>
</evidence>
<reference evidence="1 2" key="1">
    <citation type="submission" date="2018-07" db="EMBL/GenBank/DDBJ databases">
        <title>Rhizobium leguminosarum strain:ATCC 14479 Genome sequencing and assembly.</title>
        <authorList>
            <person name="Chakraborty R."/>
        </authorList>
    </citation>
    <scope>NUCLEOTIDE SEQUENCE [LARGE SCALE GENOMIC DNA]</scope>
    <source>
        <strain evidence="1 2">ATCC 14479</strain>
    </source>
</reference>
<accession>A0A2Z4YA25</accession>
<organism evidence="1 2">
    <name type="scientific">Rhizobium leguminosarum</name>
    <dbReference type="NCBI Taxonomy" id="384"/>
    <lineage>
        <taxon>Bacteria</taxon>
        <taxon>Pseudomonadati</taxon>
        <taxon>Pseudomonadota</taxon>
        <taxon>Alphaproteobacteria</taxon>
        <taxon>Hyphomicrobiales</taxon>
        <taxon>Rhizobiaceae</taxon>
        <taxon>Rhizobium/Agrobacterium group</taxon>
        <taxon>Rhizobium</taxon>
    </lineage>
</organism>
<evidence type="ECO:0000313" key="2">
    <source>
        <dbReference type="Proteomes" id="UP000251166"/>
    </source>
</evidence>